<dbReference type="InterPro" id="IPR025398">
    <property type="entry name" value="DUF4371"/>
</dbReference>
<proteinExistence type="predicted"/>
<dbReference type="Gramene" id="Psat05G0067700-T1">
    <property type="protein sequence ID" value="KAI5403185.1"/>
    <property type="gene ID" value="KIW84_050677"/>
</dbReference>
<dbReference type="EMBL" id="JAMSHJ010000005">
    <property type="protein sequence ID" value="KAI5403185.1"/>
    <property type="molecule type" value="Genomic_DNA"/>
</dbReference>
<feature type="domain" description="DUF4371" evidence="1">
    <location>
        <begin position="4"/>
        <end position="130"/>
    </location>
</feature>
<protein>
    <recommendedName>
        <fullName evidence="1">DUF4371 domain-containing protein</fullName>
    </recommendedName>
</protein>
<comment type="caution">
    <text evidence="2">The sequence shown here is derived from an EMBL/GenBank/DDBJ whole genome shotgun (WGS) entry which is preliminary data.</text>
</comment>
<dbReference type="AlphaFoldDB" id="A0A9D4WJX6"/>
<dbReference type="PANTHER" id="PTHR45749:SF34">
    <property type="entry name" value="ZINC FINGER MYM-TYPE PROTEIN 1-LIKE"/>
    <property type="match status" value="1"/>
</dbReference>
<sequence>MNVEYRVRVNTSLIATKFLLRCGMPFRGSDESINSLFKGSFIELVDTLKEIHPEITSVIDYAPGNNHMNAPKIQKDLVAACACEITQRIVCDIEDDVFCVLIYQYGDVAGKEQMDVVVCYVNSKGLVKRKVSWHWDKDMMEPTTCEVSVVV</sequence>
<reference evidence="2 3" key="1">
    <citation type="journal article" date="2022" name="Nat. Genet.">
        <title>Improved pea reference genome and pan-genome highlight genomic features and evolutionary characteristics.</title>
        <authorList>
            <person name="Yang T."/>
            <person name="Liu R."/>
            <person name="Luo Y."/>
            <person name="Hu S."/>
            <person name="Wang D."/>
            <person name="Wang C."/>
            <person name="Pandey M.K."/>
            <person name="Ge S."/>
            <person name="Xu Q."/>
            <person name="Li N."/>
            <person name="Li G."/>
            <person name="Huang Y."/>
            <person name="Saxena R.K."/>
            <person name="Ji Y."/>
            <person name="Li M."/>
            <person name="Yan X."/>
            <person name="He Y."/>
            <person name="Liu Y."/>
            <person name="Wang X."/>
            <person name="Xiang C."/>
            <person name="Varshney R.K."/>
            <person name="Ding H."/>
            <person name="Gao S."/>
            <person name="Zong X."/>
        </authorList>
    </citation>
    <scope>NUCLEOTIDE SEQUENCE [LARGE SCALE GENOMIC DNA]</scope>
    <source>
        <strain evidence="2 3">cv. Zhongwan 6</strain>
    </source>
</reference>
<gene>
    <name evidence="2" type="ORF">KIW84_050677</name>
</gene>
<accession>A0A9D4WJX6</accession>
<evidence type="ECO:0000313" key="2">
    <source>
        <dbReference type="EMBL" id="KAI5403185.1"/>
    </source>
</evidence>
<dbReference type="PANTHER" id="PTHR45749">
    <property type="match status" value="1"/>
</dbReference>
<evidence type="ECO:0000259" key="1">
    <source>
        <dbReference type="Pfam" id="PF14291"/>
    </source>
</evidence>
<evidence type="ECO:0000313" key="3">
    <source>
        <dbReference type="Proteomes" id="UP001058974"/>
    </source>
</evidence>
<dbReference type="Pfam" id="PF14291">
    <property type="entry name" value="DUF4371"/>
    <property type="match status" value="1"/>
</dbReference>
<organism evidence="2 3">
    <name type="scientific">Pisum sativum</name>
    <name type="common">Garden pea</name>
    <name type="synonym">Lathyrus oleraceus</name>
    <dbReference type="NCBI Taxonomy" id="3888"/>
    <lineage>
        <taxon>Eukaryota</taxon>
        <taxon>Viridiplantae</taxon>
        <taxon>Streptophyta</taxon>
        <taxon>Embryophyta</taxon>
        <taxon>Tracheophyta</taxon>
        <taxon>Spermatophyta</taxon>
        <taxon>Magnoliopsida</taxon>
        <taxon>eudicotyledons</taxon>
        <taxon>Gunneridae</taxon>
        <taxon>Pentapetalae</taxon>
        <taxon>rosids</taxon>
        <taxon>fabids</taxon>
        <taxon>Fabales</taxon>
        <taxon>Fabaceae</taxon>
        <taxon>Papilionoideae</taxon>
        <taxon>50 kb inversion clade</taxon>
        <taxon>NPAAA clade</taxon>
        <taxon>Hologalegina</taxon>
        <taxon>IRL clade</taxon>
        <taxon>Fabeae</taxon>
        <taxon>Lathyrus</taxon>
    </lineage>
</organism>
<dbReference type="Proteomes" id="UP001058974">
    <property type="component" value="Chromosome 5"/>
</dbReference>
<keyword evidence="3" id="KW-1185">Reference proteome</keyword>
<name>A0A9D4WJX6_PEA</name>